<evidence type="ECO:0008006" key="4">
    <source>
        <dbReference type="Google" id="ProtNLM"/>
    </source>
</evidence>
<organism evidence="2 3">
    <name type="scientific">Hymenobacter roseosalivarius DSM 11622</name>
    <dbReference type="NCBI Taxonomy" id="645990"/>
    <lineage>
        <taxon>Bacteria</taxon>
        <taxon>Pseudomonadati</taxon>
        <taxon>Bacteroidota</taxon>
        <taxon>Cytophagia</taxon>
        <taxon>Cytophagales</taxon>
        <taxon>Hymenobacteraceae</taxon>
        <taxon>Hymenobacter</taxon>
    </lineage>
</organism>
<evidence type="ECO:0000313" key="3">
    <source>
        <dbReference type="Proteomes" id="UP000192266"/>
    </source>
</evidence>
<dbReference type="Proteomes" id="UP000192266">
    <property type="component" value="Unassembled WGS sequence"/>
</dbReference>
<dbReference type="EMBL" id="FWWW01000075">
    <property type="protein sequence ID" value="SMB97300.1"/>
    <property type="molecule type" value="Genomic_DNA"/>
</dbReference>
<evidence type="ECO:0000313" key="2">
    <source>
        <dbReference type="EMBL" id="SMB97300.1"/>
    </source>
</evidence>
<accession>A0A1W1VVM7</accession>
<dbReference type="InterPro" id="IPR011990">
    <property type="entry name" value="TPR-like_helical_dom_sf"/>
</dbReference>
<protein>
    <recommendedName>
        <fullName evidence="4">RagB/SusD domain protein</fullName>
    </recommendedName>
</protein>
<dbReference type="InterPro" id="IPR041662">
    <property type="entry name" value="SusD-like_2"/>
</dbReference>
<proteinExistence type="predicted"/>
<dbReference type="Gene3D" id="1.25.40.390">
    <property type="match status" value="1"/>
</dbReference>
<dbReference type="STRING" id="645990.SAMN00120144_0347"/>
<keyword evidence="3" id="KW-1185">Reference proteome</keyword>
<name>A0A1W1VVM7_9BACT</name>
<evidence type="ECO:0000256" key="1">
    <source>
        <dbReference type="SAM" id="MobiDB-lite"/>
    </source>
</evidence>
<reference evidence="2 3" key="1">
    <citation type="submission" date="2017-04" db="EMBL/GenBank/DDBJ databases">
        <authorList>
            <person name="Afonso C.L."/>
            <person name="Miller P.J."/>
            <person name="Scott M.A."/>
            <person name="Spackman E."/>
            <person name="Goraichik I."/>
            <person name="Dimitrov K.M."/>
            <person name="Suarez D.L."/>
            <person name="Swayne D.E."/>
        </authorList>
    </citation>
    <scope>NUCLEOTIDE SEQUENCE [LARGE SCALE GENOMIC DNA]</scope>
    <source>
        <strain evidence="2 3">DSM 11622</strain>
    </source>
</reference>
<dbReference type="AlphaFoldDB" id="A0A1W1VVM7"/>
<dbReference type="OrthoDB" id="622163at2"/>
<gene>
    <name evidence="2" type="ORF">SAMN00120144_0347</name>
</gene>
<dbReference type="PROSITE" id="PS51257">
    <property type="entry name" value="PROKAR_LIPOPROTEIN"/>
    <property type="match status" value="1"/>
</dbReference>
<dbReference type="Pfam" id="PF12771">
    <property type="entry name" value="SusD-like_2"/>
    <property type="match status" value="1"/>
</dbReference>
<sequence length="488" mass="52753">MRFSRFTKYVAFTATLGLLGACDNFLDINRSPNDVLVAPAANILVSAETQLGFLMGSDIHRYTSLFVQQFSGQGGSGTQTAEYDRYSVTATDLNNAWRGNIYGGALADMQKLIDQTQAASPKYAGISKIMQAFTFAITTDAFGDIPFTEALKFGANVQPKYDKSEDVYTGIMALLDSGIEDLGKASDFTPAGDDLIYNGDLTKWTKFANTLKLRLYVHYYPKVSATATSNIAALIAKGPTSFMGSNTDNFQLDFAAVSRNENPIHQFEISRPGTFFPSSTLVSLMNTKSDPRRPSYFTASPAAGQYTGAGNGTGVTGAPNITFSRMNTYLRGALTPGSTTTYTGAAPIRMLTYAEYNLILAEYYQRTGNVASATTALRAGIQASMDAAGVAPADATTYIAGRVAQITPANLLRTIIEEKFVANYGVAVEPWTDWRRTGFPTLSLAANAVLQQIPRILPYPDLERVANPANTPERTDLTAPSVFWDPGR</sequence>
<dbReference type="SUPFAM" id="SSF48452">
    <property type="entry name" value="TPR-like"/>
    <property type="match status" value="1"/>
</dbReference>
<dbReference type="RefSeq" id="WP_084446459.1">
    <property type="nucleotide sequence ID" value="NZ_FWWW01000075.1"/>
</dbReference>
<feature type="region of interest" description="Disordered" evidence="1">
    <location>
        <begin position="467"/>
        <end position="488"/>
    </location>
</feature>